<gene>
    <name evidence="3" type="ORF">GHYDROH2_04470</name>
</gene>
<comment type="caution">
    <text evidence="3">The sequence shown here is derived from an EMBL/GenBank/DDBJ whole genome shotgun (WGS) entry which is preliminary data.</text>
</comment>
<accession>A0A9W6LBY6</accession>
<dbReference type="RefSeq" id="WP_214187290.1">
    <property type="nucleotide sequence ID" value="NZ_BSDS01000001.1"/>
</dbReference>
<dbReference type="Pfam" id="PF00581">
    <property type="entry name" value="Rhodanese"/>
    <property type="match status" value="1"/>
</dbReference>
<dbReference type="InterPro" id="IPR036873">
    <property type="entry name" value="Rhodanese-like_dom_sf"/>
</dbReference>
<dbReference type="EMBL" id="BSDS01000001">
    <property type="protein sequence ID" value="GLI36946.1"/>
    <property type="molecule type" value="Genomic_DNA"/>
</dbReference>
<reference evidence="3" key="1">
    <citation type="submission" date="2022-12" db="EMBL/GenBank/DDBJ databases">
        <title>Reference genome sequencing for broad-spectrum identification of bacterial and archaeal isolates by mass spectrometry.</title>
        <authorList>
            <person name="Sekiguchi Y."/>
            <person name="Tourlousse D.M."/>
        </authorList>
    </citation>
    <scope>NUCLEOTIDE SEQUENCE</scope>
    <source>
        <strain evidence="3">H2</strain>
    </source>
</reference>
<dbReference type="AlphaFoldDB" id="A0A9W6LBY6"/>
<evidence type="ECO:0000256" key="1">
    <source>
        <dbReference type="SAM" id="SignalP"/>
    </source>
</evidence>
<name>A0A9W6LBY6_9BACT</name>
<dbReference type="CDD" id="cd00158">
    <property type="entry name" value="RHOD"/>
    <property type="match status" value="1"/>
</dbReference>
<keyword evidence="4" id="KW-1185">Reference proteome</keyword>
<organism evidence="3 4">
    <name type="scientific">Geobacter hydrogenophilus</name>
    <dbReference type="NCBI Taxonomy" id="40983"/>
    <lineage>
        <taxon>Bacteria</taxon>
        <taxon>Pseudomonadati</taxon>
        <taxon>Thermodesulfobacteriota</taxon>
        <taxon>Desulfuromonadia</taxon>
        <taxon>Geobacterales</taxon>
        <taxon>Geobacteraceae</taxon>
        <taxon>Geobacter</taxon>
    </lineage>
</organism>
<dbReference type="Gene3D" id="3.40.250.10">
    <property type="entry name" value="Rhodanese-like domain"/>
    <property type="match status" value="1"/>
</dbReference>
<protein>
    <recommendedName>
        <fullName evidence="2">Rhodanese domain-containing protein</fullName>
    </recommendedName>
</protein>
<feature type="signal peptide" evidence="1">
    <location>
        <begin position="1"/>
        <end position="21"/>
    </location>
</feature>
<proteinExistence type="predicted"/>
<evidence type="ECO:0000259" key="2">
    <source>
        <dbReference type="PROSITE" id="PS50206"/>
    </source>
</evidence>
<evidence type="ECO:0000313" key="3">
    <source>
        <dbReference type="EMBL" id="GLI36946.1"/>
    </source>
</evidence>
<feature type="chain" id="PRO_5040738812" description="Rhodanese domain-containing protein" evidence="1">
    <location>
        <begin position="22"/>
        <end position="142"/>
    </location>
</feature>
<sequence>MKQWITLLTVSVLLVAVAAMAADYRFVKQDTFKGWLESGRSMIIVDIQPSEGFAKGHFKGAVETNAFPVKSAEEKKRLDAILRKIGATRDDVVIVCPRGGGGAKNTYDYLKSKGVDENRLYILEKGSEGWPWPGMCVTGRQK</sequence>
<feature type="domain" description="Rhodanese" evidence="2">
    <location>
        <begin position="38"/>
        <end position="137"/>
    </location>
</feature>
<keyword evidence="1" id="KW-0732">Signal</keyword>
<dbReference type="Proteomes" id="UP001144352">
    <property type="component" value="Unassembled WGS sequence"/>
</dbReference>
<dbReference type="SUPFAM" id="SSF52821">
    <property type="entry name" value="Rhodanese/Cell cycle control phosphatase"/>
    <property type="match status" value="1"/>
</dbReference>
<dbReference type="InterPro" id="IPR001763">
    <property type="entry name" value="Rhodanese-like_dom"/>
</dbReference>
<dbReference type="PROSITE" id="PS50206">
    <property type="entry name" value="RHODANESE_3"/>
    <property type="match status" value="1"/>
</dbReference>
<evidence type="ECO:0000313" key="4">
    <source>
        <dbReference type="Proteomes" id="UP001144352"/>
    </source>
</evidence>